<feature type="region of interest" description="Disordered" evidence="1">
    <location>
        <begin position="408"/>
        <end position="431"/>
    </location>
</feature>
<evidence type="ECO:0000313" key="2">
    <source>
        <dbReference type="EMBL" id="TNM25162.1"/>
    </source>
</evidence>
<dbReference type="Proteomes" id="UP000311713">
    <property type="component" value="Unassembled WGS sequence"/>
</dbReference>
<feature type="region of interest" description="Disordered" evidence="1">
    <location>
        <begin position="722"/>
        <end position="743"/>
    </location>
</feature>
<organism evidence="2 3">
    <name type="scientific">Streptomyces sedi</name>
    <dbReference type="NCBI Taxonomy" id="555059"/>
    <lineage>
        <taxon>Bacteria</taxon>
        <taxon>Bacillati</taxon>
        <taxon>Actinomycetota</taxon>
        <taxon>Actinomycetes</taxon>
        <taxon>Kitasatosporales</taxon>
        <taxon>Streptomycetaceae</taxon>
        <taxon>Streptomyces</taxon>
    </lineage>
</organism>
<dbReference type="Gene3D" id="1.20.910.10">
    <property type="entry name" value="Heme oxygenase-like"/>
    <property type="match status" value="1"/>
</dbReference>
<gene>
    <name evidence="2" type="ORF">FH715_26605</name>
</gene>
<comment type="caution">
    <text evidence="2">The sequence shown here is derived from an EMBL/GenBank/DDBJ whole genome shotgun (WGS) entry which is preliminary data.</text>
</comment>
<name>A0A5C4UNU8_9ACTN</name>
<dbReference type="RefSeq" id="WP_139649810.1">
    <property type="nucleotide sequence ID" value="NZ_BAAAZS010000026.1"/>
</dbReference>
<keyword evidence="3" id="KW-1185">Reference proteome</keyword>
<sequence>MPDHRALYLRALDPEGPLPLDPRAPERLRAALGAPPPDDEPTPDPDALVAAARDWSTETTRRFHAVLDPLTGEHRAPAARCVLLNTAPLALSTGAWLQWLTSAGNAETEPALAALALYASDLGVGLPDAHRGADYRALLARHQLEPTAPGMRLAASEHLLTTSFRLPGTLLAMSRLPDRFRPEILGADLCLRAAGLLPALAALTGNELDAPAARALDPGAARAGDPATGLALSTAATRALLAEPHPDTAPGAARRLHHGHAWALRELTRFSDDLLAETTLTQHPDYGVWRLIHTRARPAAVYHSGYELAGRPLADWFQHLDDGPGPFLDALARSPLVRPGRPEASPLVRGLIDARGPMFRVFTDDETATLRRWIARLPARDELRGTLTPGGTRAADRALAEARHRWNLPAAPAPDPEPATADAADPDDPAAFDHRSPRAAYHALLHRHTSPALRRFAHDYTTRWLTRARYRLRHAPGQLPARWDRETGLRDWLAAAHDQHAEQHDAAAPPLPTREELVDSTLQLAPLIMIDGGWLQGFTDHHHASAASGHFLFRTYWDELGNGESEWNHPRIYRALLAEMGVTLPATDAPEFSTWPGFRDASFATPVYWLSISRFPRTFQPEILGLNLAMELSGVGGGYRSASLALRHHGYSTQFVDLHNTIDNVATGHSAWAVDAIDSYLADLPRLVGPHQEQAVWERVRVGYRSLNPPTTTAARLYAALRSRSGRAHRDAPGTPGTTRENR</sequence>
<dbReference type="Pfam" id="PF14518">
    <property type="entry name" value="Haem_oxygenas_2"/>
    <property type="match status" value="1"/>
</dbReference>
<proteinExistence type="predicted"/>
<evidence type="ECO:0000313" key="3">
    <source>
        <dbReference type="Proteomes" id="UP000311713"/>
    </source>
</evidence>
<protein>
    <submittedName>
        <fullName evidence="2">Iron-containing redox enzyme family protein</fullName>
    </submittedName>
</protein>
<dbReference type="InterPro" id="IPR016084">
    <property type="entry name" value="Haem_Oase-like_multi-hlx"/>
</dbReference>
<reference evidence="2 3" key="1">
    <citation type="submission" date="2019-06" db="EMBL/GenBank/DDBJ databases">
        <title>Draft genome of Streptomyces sedi sp. JCM16909.</title>
        <authorList>
            <person name="Klykleung N."/>
            <person name="Tanasupawat S."/>
            <person name="Kudo T."/>
            <person name="Yuki M."/>
            <person name="Ohkuma M."/>
        </authorList>
    </citation>
    <scope>NUCLEOTIDE SEQUENCE [LARGE SCALE GENOMIC DNA]</scope>
    <source>
        <strain evidence="2 3">JCM 16909</strain>
    </source>
</reference>
<dbReference type="EMBL" id="VDGT01000030">
    <property type="protein sequence ID" value="TNM25162.1"/>
    <property type="molecule type" value="Genomic_DNA"/>
</dbReference>
<feature type="region of interest" description="Disordered" evidence="1">
    <location>
        <begin position="13"/>
        <end position="46"/>
    </location>
</feature>
<dbReference type="AlphaFoldDB" id="A0A5C4UNU8"/>
<evidence type="ECO:0000256" key="1">
    <source>
        <dbReference type="SAM" id="MobiDB-lite"/>
    </source>
</evidence>
<accession>A0A5C4UNU8</accession>
<dbReference type="OrthoDB" id="6635957at2"/>
<dbReference type="SMART" id="SM01236">
    <property type="entry name" value="Haem_oxygenase_2"/>
    <property type="match status" value="1"/>
</dbReference>